<dbReference type="WBParaSite" id="ACAC_0000794301-mRNA-1">
    <property type="protein sequence ID" value="ACAC_0000794301-mRNA-1"/>
    <property type="gene ID" value="ACAC_0000794301"/>
</dbReference>
<evidence type="ECO:0000313" key="5">
    <source>
        <dbReference type="Proteomes" id="UP000035642"/>
    </source>
</evidence>
<dbReference type="PANTHER" id="PTHR11133">
    <property type="entry name" value="SACCHAROPINE DEHYDROGENASE"/>
    <property type="match status" value="1"/>
</dbReference>
<feature type="domain" description="Saccharopine dehydrogenase NADP binding" evidence="3">
    <location>
        <begin position="8"/>
        <end position="122"/>
    </location>
</feature>
<dbReference type="Pfam" id="PF16653">
    <property type="entry name" value="Sacchrp_dh_C"/>
    <property type="match status" value="1"/>
</dbReference>
<dbReference type="Gene3D" id="3.40.50.720">
    <property type="entry name" value="NAD(P)-binding Rossmann-like Domain"/>
    <property type="match status" value="1"/>
</dbReference>
<dbReference type="FunFam" id="3.40.50.720:FF:000072">
    <property type="entry name" value="Saccharopine dehydrogenase [NADP(+), L-glutamate-forming]"/>
    <property type="match status" value="1"/>
</dbReference>
<feature type="domain" description="Saccharopine dehydrogenase-like C-terminal" evidence="4">
    <location>
        <begin position="126"/>
        <end position="400"/>
    </location>
</feature>
<dbReference type="InterPro" id="IPR032095">
    <property type="entry name" value="Sacchrp_dh-like_C"/>
</dbReference>
<reference evidence="5" key="1">
    <citation type="submission" date="2012-09" db="EMBL/GenBank/DDBJ databases">
        <authorList>
            <person name="Martin A.A."/>
        </authorList>
    </citation>
    <scope>NUCLEOTIDE SEQUENCE</scope>
</reference>
<dbReference type="Gene3D" id="3.30.360.10">
    <property type="entry name" value="Dihydrodipicolinate Reductase, domain 2"/>
    <property type="match status" value="1"/>
</dbReference>
<evidence type="ECO:0000259" key="3">
    <source>
        <dbReference type="Pfam" id="PF03435"/>
    </source>
</evidence>
<evidence type="ECO:0000256" key="1">
    <source>
        <dbReference type="ARBA" id="ARBA00022857"/>
    </source>
</evidence>
<sequence>MGVDDKKVLVLGAGLVSGPLVDFYSRQSKVQVTVATESREDAHRLVKSNITPFVIDVQRESDMLDQLIRDHDLVVSLLPFSFHPLVAKLCIKNRINMVTSSYVSPELEALDQPAKDAGVTIMNESGLDPGIDHMLAMECIDEVANHGGKVTSFVSFCGGLPAPEYSDNPLRYKFSWSPKGVLTALLNPAKYLQDGKEVEIASGKVVDHLYPIDFLPGFNLIGYANRDSVKYGGIYGITPGCRTLIRGTLRYKGFVEAVKALDAVGLLNTQPQEVFNPVSGPDLTWKQLMASLLNQKLDIFPDSLCNVATERVGGTNQIGVKALCDLGLFSDVVPDRHGCALDTLAAYLAKVRAISRRNDNPLFNRSVVMFSGEIQRPGIVRPISKEIYRPALKRLADYGIVATKEVTPMP</sequence>
<dbReference type="PANTHER" id="PTHR11133:SF22">
    <property type="entry name" value="ALPHA-AMINOADIPIC SEMIALDEHYDE SYNTHASE, MITOCHONDRIAL"/>
    <property type="match status" value="1"/>
</dbReference>
<dbReference type="Pfam" id="PF03435">
    <property type="entry name" value="Sacchrp_dh_NADP"/>
    <property type="match status" value="1"/>
</dbReference>
<keyword evidence="2" id="KW-0560">Oxidoreductase</keyword>
<dbReference type="SUPFAM" id="SSF55347">
    <property type="entry name" value="Glyceraldehyde-3-phosphate dehydrogenase-like, C-terminal domain"/>
    <property type="match status" value="1"/>
</dbReference>
<reference evidence="6" key="2">
    <citation type="submission" date="2017-02" db="UniProtKB">
        <authorList>
            <consortium name="WormBaseParasite"/>
        </authorList>
    </citation>
    <scope>IDENTIFICATION</scope>
</reference>
<dbReference type="AlphaFoldDB" id="A0A0K0DBU6"/>
<dbReference type="InterPro" id="IPR005097">
    <property type="entry name" value="Sacchrp_dh_NADP-bd"/>
</dbReference>
<dbReference type="GO" id="GO:0019878">
    <property type="term" value="P:lysine biosynthetic process via aminoadipic acid"/>
    <property type="evidence" value="ECO:0007669"/>
    <property type="project" value="TreeGrafter"/>
</dbReference>
<evidence type="ECO:0000256" key="2">
    <source>
        <dbReference type="ARBA" id="ARBA00023002"/>
    </source>
</evidence>
<keyword evidence="1" id="KW-0521">NADP</keyword>
<dbReference type="InterPro" id="IPR051168">
    <property type="entry name" value="AASS"/>
</dbReference>
<dbReference type="Proteomes" id="UP000035642">
    <property type="component" value="Unassembled WGS sequence"/>
</dbReference>
<name>A0A0K0DBU6_ANGCA</name>
<dbReference type="GO" id="GO:0004753">
    <property type="term" value="F:saccharopine dehydrogenase activity"/>
    <property type="evidence" value="ECO:0007669"/>
    <property type="project" value="TreeGrafter"/>
</dbReference>
<proteinExistence type="predicted"/>
<organism evidence="5 6">
    <name type="scientific">Angiostrongylus cantonensis</name>
    <name type="common">Rat lungworm</name>
    <dbReference type="NCBI Taxonomy" id="6313"/>
    <lineage>
        <taxon>Eukaryota</taxon>
        <taxon>Metazoa</taxon>
        <taxon>Ecdysozoa</taxon>
        <taxon>Nematoda</taxon>
        <taxon>Chromadorea</taxon>
        <taxon>Rhabditida</taxon>
        <taxon>Rhabditina</taxon>
        <taxon>Rhabditomorpha</taxon>
        <taxon>Strongyloidea</taxon>
        <taxon>Metastrongylidae</taxon>
        <taxon>Angiostrongylus</taxon>
    </lineage>
</organism>
<keyword evidence="5" id="KW-1185">Reference proteome</keyword>
<accession>A0A0K0DBU6</accession>
<protein>
    <submittedName>
        <fullName evidence="6">Saccharopine dehydrogenase</fullName>
    </submittedName>
</protein>
<dbReference type="GO" id="GO:0005737">
    <property type="term" value="C:cytoplasm"/>
    <property type="evidence" value="ECO:0007669"/>
    <property type="project" value="TreeGrafter"/>
</dbReference>
<dbReference type="SUPFAM" id="SSF51735">
    <property type="entry name" value="NAD(P)-binding Rossmann-fold domains"/>
    <property type="match status" value="1"/>
</dbReference>
<evidence type="ECO:0000259" key="4">
    <source>
        <dbReference type="Pfam" id="PF16653"/>
    </source>
</evidence>
<dbReference type="STRING" id="6313.A0A0K0DBU6"/>
<dbReference type="InterPro" id="IPR036291">
    <property type="entry name" value="NAD(P)-bd_dom_sf"/>
</dbReference>
<evidence type="ECO:0000313" key="6">
    <source>
        <dbReference type="WBParaSite" id="ACAC_0000794301-mRNA-1"/>
    </source>
</evidence>
<dbReference type="FunFam" id="3.30.360.10:FF:000008">
    <property type="entry name" value="Alpha-aminoadipic semialdehyde synthase, mitochondrial"/>
    <property type="match status" value="1"/>
</dbReference>